<sequence>MKELGKLLVMAGLMLAVVGVLLWTGWGRGWLGRLPGDIHYTRGNFSLHFPIVTCLLLSLVLTMLLWLFRR</sequence>
<evidence type="ECO:0000313" key="3">
    <source>
        <dbReference type="Proteomes" id="UP000477311"/>
    </source>
</evidence>
<dbReference type="Proteomes" id="UP000477311">
    <property type="component" value="Unassembled WGS sequence"/>
</dbReference>
<keyword evidence="3" id="KW-1185">Reference proteome</keyword>
<dbReference type="PANTHER" id="PTHR36443">
    <property type="entry name" value="BSR5223 PROTEIN"/>
    <property type="match status" value="1"/>
</dbReference>
<gene>
    <name evidence="2" type="ORF">G4L39_12880</name>
</gene>
<dbReference type="PANTHER" id="PTHR36443:SF1">
    <property type="entry name" value="BSR5223 PROTEIN"/>
    <property type="match status" value="1"/>
</dbReference>
<dbReference type="AlphaFoldDB" id="A0A6M1RZV5"/>
<evidence type="ECO:0000256" key="1">
    <source>
        <dbReference type="SAM" id="Phobius"/>
    </source>
</evidence>
<organism evidence="2 3">
    <name type="scientific">Limisphaera ngatamarikiensis</name>
    <dbReference type="NCBI Taxonomy" id="1324935"/>
    <lineage>
        <taxon>Bacteria</taxon>
        <taxon>Pseudomonadati</taxon>
        <taxon>Verrucomicrobiota</taxon>
        <taxon>Verrucomicrobiia</taxon>
        <taxon>Limisphaerales</taxon>
        <taxon>Limisphaeraceae</taxon>
        <taxon>Limisphaera</taxon>
    </lineage>
</organism>
<feature type="transmembrane region" description="Helical" evidence="1">
    <location>
        <begin position="7"/>
        <end position="26"/>
    </location>
</feature>
<reference evidence="2 3" key="1">
    <citation type="submission" date="2020-02" db="EMBL/GenBank/DDBJ databases">
        <title>Draft genome sequence of Limisphaera ngatamarikiensis NGM72.4T, a thermophilic Verrucomicrobia grouped in subdivision 3.</title>
        <authorList>
            <person name="Carere C.R."/>
            <person name="Steen J."/>
            <person name="Hugenholtz P."/>
            <person name="Stott M.B."/>
        </authorList>
    </citation>
    <scope>NUCLEOTIDE SEQUENCE [LARGE SCALE GENOMIC DNA]</scope>
    <source>
        <strain evidence="2 3">NGM72.4</strain>
    </source>
</reference>
<name>A0A6M1RZV5_9BACT</name>
<keyword evidence="1" id="KW-1133">Transmembrane helix</keyword>
<evidence type="ECO:0000313" key="2">
    <source>
        <dbReference type="EMBL" id="NGO40282.1"/>
    </source>
</evidence>
<dbReference type="Pfam" id="PF11146">
    <property type="entry name" value="DUF2905"/>
    <property type="match status" value="1"/>
</dbReference>
<proteinExistence type="predicted"/>
<comment type="caution">
    <text evidence="2">The sequence shown here is derived from an EMBL/GenBank/DDBJ whole genome shotgun (WGS) entry which is preliminary data.</text>
</comment>
<keyword evidence="1" id="KW-0812">Transmembrane</keyword>
<dbReference type="InterPro" id="IPR021320">
    <property type="entry name" value="DUF2905"/>
</dbReference>
<dbReference type="EMBL" id="JAAKYA010000082">
    <property type="protein sequence ID" value="NGO40282.1"/>
    <property type="molecule type" value="Genomic_DNA"/>
</dbReference>
<accession>A0A6M1RZV5</accession>
<feature type="transmembrane region" description="Helical" evidence="1">
    <location>
        <begin position="46"/>
        <end position="68"/>
    </location>
</feature>
<protein>
    <submittedName>
        <fullName evidence="2">DUF2905 domain-containing protein</fullName>
    </submittedName>
</protein>
<keyword evidence="1" id="KW-0472">Membrane</keyword>